<name>A0AAV3RAZ6_LITER</name>
<proteinExistence type="predicted"/>
<sequence>MRSWGRFIPFDRVKITSKVKPRESMVPLDFAPATPLPSTAVAVPQVRPILKRIASEFPIATSQPSKKAKKAVPSKKPSKSLGSGF</sequence>
<feature type="region of interest" description="Disordered" evidence="1">
    <location>
        <begin position="61"/>
        <end position="85"/>
    </location>
</feature>
<dbReference type="Proteomes" id="UP001454036">
    <property type="component" value="Unassembled WGS sequence"/>
</dbReference>
<organism evidence="2 3">
    <name type="scientific">Lithospermum erythrorhizon</name>
    <name type="common">Purple gromwell</name>
    <name type="synonym">Lithospermum officinale var. erythrorhizon</name>
    <dbReference type="NCBI Taxonomy" id="34254"/>
    <lineage>
        <taxon>Eukaryota</taxon>
        <taxon>Viridiplantae</taxon>
        <taxon>Streptophyta</taxon>
        <taxon>Embryophyta</taxon>
        <taxon>Tracheophyta</taxon>
        <taxon>Spermatophyta</taxon>
        <taxon>Magnoliopsida</taxon>
        <taxon>eudicotyledons</taxon>
        <taxon>Gunneridae</taxon>
        <taxon>Pentapetalae</taxon>
        <taxon>asterids</taxon>
        <taxon>lamiids</taxon>
        <taxon>Boraginales</taxon>
        <taxon>Boraginaceae</taxon>
        <taxon>Boraginoideae</taxon>
        <taxon>Lithospermeae</taxon>
        <taxon>Lithospermum</taxon>
    </lineage>
</organism>
<dbReference type="AlphaFoldDB" id="A0AAV3RAZ6"/>
<keyword evidence="3" id="KW-1185">Reference proteome</keyword>
<feature type="compositionally biased region" description="Basic residues" evidence="1">
    <location>
        <begin position="66"/>
        <end position="78"/>
    </location>
</feature>
<accession>A0AAV3RAZ6</accession>
<protein>
    <submittedName>
        <fullName evidence="2">Uncharacterized protein</fullName>
    </submittedName>
</protein>
<gene>
    <name evidence="2" type="ORF">LIER_26740</name>
</gene>
<dbReference type="EMBL" id="BAABME010008414">
    <property type="protein sequence ID" value="GAA0173040.1"/>
    <property type="molecule type" value="Genomic_DNA"/>
</dbReference>
<evidence type="ECO:0000313" key="2">
    <source>
        <dbReference type="EMBL" id="GAA0173040.1"/>
    </source>
</evidence>
<evidence type="ECO:0000313" key="3">
    <source>
        <dbReference type="Proteomes" id="UP001454036"/>
    </source>
</evidence>
<evidence type="ECO:0000256" key="1">
    <source>
        <dbReference type="SAM" id="MobiDB-lite"/>
    </source>
</evidence>
<reference evidence="2 3" key="1">
    <citation type="submission" date="2024-01" db="EMBL/GenBank/DDBJ databases">
        <title>The complete chloroplast genome sequence of Lithospermum erythrorhizon: insights into the phylogenetic relationship among Boraginaceae species and the maternal lineages of purple gromwells.</title>
        <authorList>
            <person name="Okada T."/>
            <person name="Watanabe K."/>
        </authorList>
    </citation>
    <scope>NUCLEOTIDE SEQUENCE [LARGE SCALE GENOMIC DNA]</scope>
</reference>
<comment type="caution">
    <text evidence="2">The sequence shown here is derived from an EMBL/GenBank/DDBJ whole genome shotgun (WGS) entry which is preliminary data.</text>
</comment>